<dbReference type="OrthoDB" id="2622364at2"/>
<gene>
    <name evidence="2" type="ORF">FN924_15715</name>
</gene>
<feature type="transmembrane region" description="Helical" evidence="1">
    <location>
        <begin position="57"/>
        <end position="78"/>
    </location>
</feature>
<protein>
    <submittedName>
        <fullName evidence="2">DUF3278 domain-containing protein</fullName>
    </submittedName>
</protein>
<sequence>MTVKNKILNRFVGVVDDRDEYQRSEIYKELAFSGILLWYLTMILMFISLIIDTIQHTLSFATPALFIINMAYAMMTVIKIRRKHLDETDCASEEEYEEKKKQLKKTSTLAGAQWGLFMLIFMEYVSPYLSTGEIDVSWWNVIIWIGGGVFFGMSLYLFSKSKLQKHF</sequence>
<feature type="transmembrane region" description="Helical" evidence="1">
    <location>
        <begin position="138"/>
        <end position="158"/>
    </location>
</feature>
<keyword evidence="1" id="KW-1133">Transmembrane helix</keyword>
<dbReference type="Proteomes" id="UP000315215">
    <property type="component" value="Chromosome"/>
</dbReference>
<organism evidence="2 3">
    <name type="scientific">Radiobacillus deserti</name>
    <dbReference type="NCBI Taxonomy" id="2594883"/>
    <lineage>
        <taxon>Bacteria</taxon>
        <taxon>Bacillati</taxon>
        <taxon>Bacillota</taxon>
        <taxon>Bacilli</taxon>
        <taxon>Bacillales</taxon>
        <taxon>Bacillaceae</taxon>
        <taxon>Radiobacillus</taxon>
    </lineage>
</organism>
<keyword evidence="1" id="KW-0812">Transmembrane</keyword>
<evidence type="ECO:0000313" key="3">
    <source>
        <dbReference type="Proteomes" id="UP000315215"/>
    </source>
</evidence>
<name>A0A516KJC4_9BACI</name>
<dbReference type="InterPro" id="IPR021697">
    <property type="entry name" value="DUF3278"/>
</dbReference>
<dbReference type="KEGG" id="aqt:FN924_15715"/>
<evidence type="ECO:0000256" key="1">
    <source>
        <dbReference type="SAM" id="Phobius"/>
    </source>
</evidence>
<feature type="transmembrane region" description="Helical" evidence="1">
    <location>
        <begin position="30"/>
        <end position="51"/>
    </location>
</feature>
<keyword evidence="1" id="KW-0472">Membrane</keyword>
<reference evidence="2 3" key="1">
    <citation type="submission" date="2019-07" db="EMBL/GenBank/DDBJ databases">
        <authorList>
            <person name="Li J."/>
        </authorList>
    </citation>
    <scope>NUCLEOTIDE SEQUENCE [LARGE SCALE GENOMIC DNA]</scope>
    <source>
        <strain evidence="2 3">TKL69</strain>
    </source>
</reference>
<dbReference type="Pfam" id="PF11683">
    <property type="entry name" value="DUF3278"/>
    <property type="match status" value="1"/>
</dbReference>
<feature type="transmembrane region" description="Helical" evidence="1">
    <location>
        <begin position="108"/>
        <end position="126"/>
    </location>
</feature>
<dbReference type="EMBL" id="CP041666">
    <property type="protein sequence ID" value="QDP41493.1"/>
    <property type="molecule type" value="Genomic_DNA"/>
</dbReference>
<proteinExistence type="predicted"/>
<keyword evidence="3" id="KW-1185">Reference proteome</keyword>
<dbReference type="AlphaFoldDB" id="A0A516KJC4"/>
<evidence type="ECO:0000313" key="2">
    <source>
        <dbReference type="EMBL" id="QDP41493.1"/>
    </source>
</evidence>
<accession>A0A516KJC4</accession>